<evidence type="ECO:0000256" key="6">
    <source>
        <dbReference type="ARBA" id="ARBA00022989"/>
    </source>
</evidence>
<feature type="transmembrane region" description="Helical" evidence="8">
    <location>
        <begin position="22"/>
        <end position="41"/>
    </location>
</feature>
<comment type="pathway">
    <text evidence="2">Glycolipid biosynthesis; glycosylphosphatidylinositol-anchor biosynthesis.</text>
</comment>
<feature type="transmembrane region" description="Helical" evidence="8">
    <location>
        <begin position="162"/>
        <end position="182"/>
    </location>
</feature>
<dbReference type="Proteomes" id="UP000004994">
    <property type="component" value="Chromosome 12"/>
</dbReference>
<name>A0A3Q7J9H7_SOLLC</name>
<keyword evidence="10" id="KW-1185">Reference proteome</keyword>
<reference evidence="9" key="1">
    <citation type="journal article" date="2012" name="Nature">
        <title>The tomato genome sequence provides insights into fleshy fruit evolution.</title>
        <authorList>
            <consortium name="Tomato Genome Consortium"/>
        </authorList>
    </citation>
    <scope>NUCLEOTIDE SEQUENCE [LARGE SCALE GENOMIC DNA]</scope>
    <source>
        <strain evidence="9">cv. Heinz 1706</strain>
    </source>
</reference>
<evidence type="ECO:0000256" key="1">
    <source>
        <dbReference type="ARBA" id="ARBA00004477"/>
    </source>
</evidence>
<comment type="subcellular location">
    <subcellularLocation>
        <location evidence="1">Endoplasmic reticulum membrane</location>
        <topology evidence="1">Multi-pass membrane protein</topology>
    </subcellularLocation>
</comment>
<sequence>MDTLISENGVFLPIPPLHAVRLHYLLGVILLLTSMVAHTVFPTNPITHPTPTLLMIWAFEGPGLMILFANFQQDKEQCSYFRAVVRGYVGLVVGAIVNALGAIILGAPVGFEYFTKTLNWSLLMSSFTFVPATCAFGSAWTHWRRVFASTKAFSFIDYMIRLPAYGAVIGAWLGACAMPLDWGRPWQEWPVCVSYGAMAGYLLGLIASSVCIIFHDRRQQHLKGE</sequence>
<evidence type="ECO:0000256" key="7">
    <source>
        <dbReference type="ARBA" id="ARBA00023136"/>
    </source>
</evidence>
<keyword evidence="4 8" id="KW-0812">Transmembrane</keyword>
<feature type="transmembrane region" description="Helical" evidence="8">
    <location>
        <begin position="83"/>
        <end position="108"/>
    </location>
</feature>
<evidence type="ECO:0000256" key="2">
    <source>
        <dbReference type="ARBA" id="ARBA00004687"/>
    </source>
</evidence>
<reference evidence="9" key="2">
    <citation type="submission" date="2019-01" db="UniProtKB">
        <authorList>
            <consortium name="EnsemblPlants"/>
        </authorList>
    </citation>
    <scope>IDENTIFICATION</scope>
    <source>
        <strain evidence="9">cv. Heinz 1706</strain>
    </source>
</reference>
<dbReference type="Pfam" id="PF06699">
    <property type="entry name" value="PIG-F"/>
    <property type="match status" value="1"/>
</dbReference>
<dbReference type="GeneID" id="101255565"/>
<organism evidence="9">
    <name type="scientific">Solanum lycopersicum</name>
    <name type="common">Tomato</name>
    <name type="synonym">Lycopersicon esculentum</name>
    <dbReference type="NCBI Taxonomy" id="4081"/>
    <lineage>
        <taxon>Eukaryota</taxon>
        <taxon>Viridiplantae</taxon>
        <taxon>Streptophyta</taxon>
        <taxon>Embryophyta</taxon>
        <taxon>Tracheophyta</taxon>
        <taxon>Spermatophyta</taxon>
        <taxon>Magnoliopsida</taxon>
        <taxon>eudicotyledons</taxon>
        <taxon>Gunneridae</taxon>
        <taxon>Pentapetalae</taxon>
        <taxon>asterids</taxon>
        <taxon>lamiids</taxon>
        <taxon>Solanales</taxon>
        <taxon>Solanaceae</taxon>
        <taxon>Solanoideae</taxon>
        <taxon>Solaneae</taxon>
        <taxon>Solanum</taxon>
        <taxon>Solanum subgen. Lycopersicon</taxon>
    </lineage>
</organism>
<keyword evidence="3" id="KW-0337">GPI-anchor biosynthesis</keyword>
<dbReference type="PaxDb" id="4081-Solyc12g042530.1.1"/>
<evidence type="ECO:0000256" key="8">
    <source>
        <dbReference type="SAM" id="Phobius"/>
    </source>
</evidence>
<dbReference type="AlphaFoldDB" id="A0A3Q7J9H7"/>
<evidence type="ECO:0008006" key="11">
    <source>
        <dbReference type="Google" id="ProtNLM"/>
    </source>
</evidence>
<dbReference type="OMA" id="FIDYMIR"/>
<dbReference type="InParanoid" id="A0A3Q7J9H7"/>
<dbReference type="STRING" id="4081.A0A3Q7J9H7"/>
<proteinExistence type="predicted"/>
<dbReference type="Gramene" id="Solyc12g042530.2.1">
    <property type="protein sequence ID" value="Solyc12g042530.2.1"/>
    <property type="gene ID" value="Solyc12g042530.2"/>
</dbReference>
<dbReference type="FunCoup" id="A0A3Q7J9H7">
    <property type="interactions" value="1463"/>
</dbReference>
<dbReference type="OrthoDB" id="17366at2759"/>
<feature type="transmembrane region" description="Helical" evidence="8">
    <location>
        <begin position="194"/>
        <end position="214"/>
    </location>
</feature>
<dbReference type="GO" id="GO:0005789">
    <property type="term" value="C:endoplasmic reticulum membrane"/>
    <property type="evidence" value="ECO:0007669"/>
    <property type="project" value="UniProtKB-SubCell"/>
</dbReference>
<feature type="transmembrane region" description="Helical" evidence="8">
    <location>
        <begin position="53"/>
        <end position="71"/>
    </location>
</feature>
<evidence type="ECO:0000256" key="4">
    <source>
        <dbReference type="ARBA" id="ARBA00022692"/>
    </source>
</evidence>
<feature type="transmembrane region" description="Helical" evidence="8">
    <location>
        <begin position="120"/>
        <end position="141"/>
    </location>
</feature>
<evidence type="ECO:0000256" key="5">
    <source>
        <dbReference type="ARBA" id="ARBA00022824"/>
    </source>
</evidence>
<evidence type="ECO:0000313" key="9">
    <source>
        <dbReference type="EnsemblPlants" id="Solyc12g042530.2.1"/>
    </source>
</evidence>
<accession>A0A3Q7J9H7</accession>
<evidence type="ECO:0000313" key="10">
    <source>
        <dbReference type="Proteomes" id="UP000004994"/>
    </source>
</evidence>
<keyword evidence="7 8" id="KW-0472">Membrane</keyword>
<keyword evidence="5" id="KW-0256">Endoplasmic reticulum</keyword>
<evidence type="ECO:0000256" key="3">
    <source>
        <dbReference type="ARBA" id="ARBA00022502"/>
    </source>
</evidence>
<dbReference type="EnsemblPlants" id="Solyc12g042530.2.1">
    <property type="protein sequence ID" value="Solyc12g042530.2.1"/>
    <property type="gene ID" value="Solyc12g042530.2"/>
</dbReference>
<dbReference type="InterPro" id="IPR009580">
    <property type="entry name" value="GPI_biosynthesis_protein_Pig-F"/>
</dbReference>
<protein>
    <recommendedName>
        <fullName evidence="11">Phosphatidylinositol-glycan biosynthesis class F protein</fullName>
    </recommendedName>
</protein>
<gene>
    <name evidence="9" type="primary">LOC101255565</name>
</gene>
<dbReference type="KEGG" id="sly:101255565"/>
<dbReference type="UniPathway" id="UPA00196"/>
<dbReference type="GO" id="GO:0006506">
    <property type="term" value="P:GPI anchor biosynthetic process"/>
    <property type="evidence" value="ECO:0007669"/>
    <property type="project" value="UniProtKB-UniPathway"/>
</dbReference>
<dbReference type="RefSeq" id="XP_004252298.1">
    <property type="nucleotide sequence ID" value="XM_004252250.5"/>
</dbReference>
<keyword evidence="6 8" id="KW-1133">Transmembrane helix</keyword>